<dbReference type="InterPro" id="IPR049049">
    <property type="entry name" value="Beta-AFase-like_GH127_C"/>
</dbReference>
<dbReference type="Proteomes" id="UP000251313">
    <property type="component" value="Unassembled WGS sequence"/>
</dbReference>
<dbReference type="Pfam" id="PF20737">
    <property type="entry name" value="Glyco_hydro127C"/>
    <property type="match status" value="1"/>
</dbReference>
<dbReference type="Pfam" id="PF07944">
    <property type="entry name" value="Beta-AFase-like_GH127_cat"/>
    <property type="match status" value="1"/>
</dbReference>
<dbReference type="RefSeq" id="WP_038253677.1">
    <property type="nucleotide sequence ID" value="NZ_CAKMYC010000003.1"/>
</dbReference>
<comment type="caution">
    <text evidence="4">The sequence shown here is derived from an EMBL/GenBank/DDBJ whole genome shotgun (WGS) entry which is preliminary data.</text>
</comment>
<proteinExistence type="predicted"/>
<evidence type="ECO:0000313" key="4">
    <source>
        <dbReference type="EMBL" id="SQA64290.1"/>
    </source>
</evidence>
<dbReference type="InterPro" id="IPR049174">
    <property type="entry name" value="Beta-AFase-like"/>
</dbReference>
<dbReference type="PANTHER" id="PTHR43465:SF2">
    <property type="entry name" value="DUF1680 DOMAIN PROTEIN (AFU_ORTHOLOGUE AFUA_1G08910)"/>
    <property type="match status" value="1"/>
</dbReference>
<sequence length="651" mass="74333">MSVVEVNLHKLSVSDPFLGKYQQLVRDIVIPYQWDALNDRIPEADPSHAIANFRIAAGLQEGEFFGMIFQDSDVAKWLEAVAWSLCQKPDPELEKTADEVIALVAAAQCDDGYLNTWFTVKAPEKRWTNLAECHELYCAGHMIEAGVAFFQATGKRRLLDVVCRLADHIDRTFGPAEHQLHGYPGHPEIELALMRLYEVTRESRYMHLVKYFVEQRGTQPHFYDIEYEKRGKTSWWHNYGPAWMVKDKAYSQAHLPLAEQQTAIGHAVRFVYLMTGVAHLARLSQDEQKRQNCLRLWDNMASRQLYITGGIGSQSSGEAFSSDYDLPNDTVYAESCASIGLMMFARRMLEMEADSRYADVMERALYNTVLGGMALDGKHFFYVNPLEVHPNSLKFNHIYDHIKPVRQRWFGCACCPPNIARVLTSLGHYLYTSRDEALYINLYIGNSVEIPVAGHALRLHISGDYPWQEQVSITVESPDTVNHTLALRIPDWCVNVQVMLNGEEIPLLPRKGYLHITRDWQEGDKLLLTLPMPVRRVYANPLMRHAAGKIAIQRGPLVYCLEQADNGEELHNLWLPKDATFRLLEGRGVLAHQVLIQADGVKRTARSAETQPLWQYDHAPAESQPHTLTFIPWFSWANRGEGEMRVWVNEG</sequence>
<feature type="domain" description="Non-reducing end beta-L-arabinofuranosidase-like GH127 middle" evidence="2">
    <location>
        <begin position="438"/>
        <end position="532"/>
    </location>
</feature>
<gene>
    <name evidence="4" type="ORF">NCTC11967_03388</name>
</gene>
<evidence type="ECO:0000259" key="3">
    <source>
        <dbReference type="Pfam" id="PF20737"/>
    </source>
</evidence>
<dbReference type="InterPro" id="IPR049046">
    <property type="entry name" value="Beta-AFase-like_GH127_middle"/>
</dbReference>
<dbReference type="PANTHER" id="PTHR43465">
    <property type="entry name" value="DUF1680 DOMAIN PROTEIN (AFU_ORTHOLOGUE AFUA_1G08910)"/>
    <property type="match status" value="1"/>
</dbReference>
<dbReference type="InterPro" id="IPR012878">
    <property type="entry name" value="Beta-AFase-like_GH127_cat"/>
</dbReference>
<dbReference type="AlphaFoldDB" id="A0AB38FZX6"/>
<dbReference type="InterPro" id="IPR008928">
    <property type="entry name" value="6-hairpin_glycosidase_sf"/>
</dbReference>
<dbReference type="SUPFAM" id="SSF48208">
    <property type="entry name" value="Six-hairpin glycosidases"/>
    <property type="match status" value="1"/>
</dbReference>
<evidence type="ECO:0000313" key="5">
    <source>
        <dbReference type="Proteomes" id="UP000251313"/>
    </source>
</evidence>
<organism evidence="4 5">
    <name type="scientific">Yokenella regensburgei</name>
    <dbReference type="NCBI Taxonomy" id="158877"/>
    <lineage>
        <taxon>Bacteria</taxon>
        <taxon>Pseudomonadati</taxon>
        <taxon>Pseudomonadota</taxon>
        <taxon>Gammaproteobacteria</taxon>
        <taxon>Enterobacterales</taxon>
        <taxon>Enterobacteriaceae</taxon>
        <taxon>Yokenella</taxon>
    </lineage>
</organism>
<dbReference type="Pfam" id="PF20736">
    <property type="entry name" value="Glyco_hydro127M"/>
    <property type="match status" value="1"/>
</dbReference>
<reference evidence="4 5" key="1">
    <citation type="submission" date="2018-06" db="EMBL/GenBank/DDBJ databases">
        <authorList>
            <consortium name="Pathogen Informatics"/>
            <person name="Doyle S."/>
        </authorList>
    </citation>
    <scope>NUCLEOTIDE SEQUENCE [LARGE SCALE GENOMIC DNA]</scope>
    <source>
        <strain evidence="4 5">NCTC11967</strain>
    </source>
</reference>
<dbReference type="EMBL" id="UAVL01000018">
    <property type="protein sequence ID" value="SQA64290.1"/>
    <property type="molecule type" value="Genomic_DNA"/>
</dbReference>
<feature type="domain" description="Non-reducing end beta-L-arabinofuranosidase-like GH127 catalytic" evidence="1">
    <location>
        <begin position="13"/>
        <end position="427"/>
    </location>
</feature>
<evidence type="ECO:0000259" key="1">
    <source>
        <dbReference type="Pfam" id="PF07944"/>
    </source>
</evidence>
<evidence type="ECO:0000259" key="2">
    <source>
        <dbReference type="Pfam" id="PF20736"/>
    </source>
</evidence>
<feature type="domain" description="Non-reducing end beta-L-arabinofuranosidase-like GH127 C-terminal" evidence="3">
    <location>
        <begin position="534"/>
        <end position="649"/>
    </location>
</feature>
<dbReference type="GO" id="GO:0005975">
    <property type="term" value="P:carbohydrate metabolic process"/>
    <property type="evidence" value="ECO:0007669"/>
    <property type="project" value="InterPro"/>
</dbReference>
<accession>A0AB38FZX6</accession>
<name>A0AB38FZX6_9ENTR</name>
<protein>
    <submittedName>
        <fullName evidence="4">Uncharacterized protein conserved in bacteria</fullName>
    </submittedName>
</protein>